<dbReference type="Proteomes" id="UP001162031">
    <property type="component" value="Unassembled WGS sequence"/>
</dbReference>
<sequence>MHVSVGLQVCPGPALCLPGSEAVASGAHASECETDERLLRAEGKKQEERTIPTEDMAAEVVNGATHLISDAGLIPANVRGVSAALSKSRKTKPFLQTRAVSSKFSTKSRKMKSATIKLLNKFKKDTRKLRELLNGGRDVPRKLLGNIHTTAVGYISRLRFRSTPYHLSTAAQLELDVAKVRNAIDIVGETDFALMLWTAKYSSRVKKLALRIERAQHIKWLRDYGTPEAVKAKLQKGFNDDKLAKILVETYESFYRELGL</sequence>
<evidence type="ECO:0008006" key="3">
    <source>
        <dbReference type="Google" id="ProtNLM"/>
    </source>
</evidence>
<keyword evidence="2" id="KW-1185">Reference proteome</keyword>
<reference evidence="1" key="1">
    <citation type="submission" date="2022-12" db="EMBL/GenBank/DDBJ databases">
        <authorList>
            <person name="Webb A."/>
        </authorList>
    </citation>
    <scope>NUCLEOTIDE SEQUENCE</scope>
    <source>
        <strain evidence="1">Hp1</strain>
    </source>
</reference>
<dbReference type="AlphaFoldDB" id="A0AAV0T709"/>
<accession>A0AAV0T709</accession>
<proteinExistence type="predicted"/>
<evidence type="ECO:0000313" key="2">
    <source>
        <dbReference type="Proteomes" id="UP001162031"/>
    </source>
</evidence>
<comment type="caution">
    <text evidence="1">The sequence shown here is derived from an EMBL/GenBank/DDBJ whole genome shotgun (WGS) entry which is preliminary data.</text>
</comment>
<dbReference type="EMBL" id="CANTFL010000148">
    <property type="protein sequence ID" value="CAI5716079.1"/>
    <property type="molecule type" value="Genomic_DNA"/>
</dbReference>
<protein>
    <recommendedName>
        <fullName evidence="3">RxLR effector candidate protein</fullName>
    </recommendedName>
</protein>
<gene>
    <name evidence="1" type="ORF">HBR001_LOCUS1559</name>
</gene>
<evidence type="ECO:0000313" key="1">
    <source>
        <dbReference type="EMBL" id="CAI5716079.1"/>
    </source>
</evidence>
<name>A0AAV0T709_HYABA</name>
<organism evidence="1 2">
    <name type="scientific">Hyaloperonospora brassicae</name>
    <name type="common">Brassica downy mildew</name>
    <name type="synonym">Peronospora brassicae</name>
    <dbReference type="NCBI Taxonomy" id="162125"/>
    <lineage>
        <taxon>Eukaryota</taxon>
        <taxon>Sar</taxon>
        <taxon>Stramenopiles</taxon>
        <taxon>Oomycota</taxon>
        <taxon>Peronosporomycetes</taxon>
        <taxon>Peronosporales</taxon>
        <taxon>Peronosporaceae</taxon>
        <taxon>Hyaloperonospora</taxon>
    </lineage>
</organism>